<organism evidence="2 3">
    <name type="scientific">Ensifer adhaerens</name>
    <name type="common">Sinorhizobium morelense</name>
    <dbReference type="NCBI Taxonomy" id="106592"/>
    <lineage>
        <taxon>Bacteria</taxon>
        <taxon>Pseudomonadati</taxon>
        <taxon>Pseudomonadota</taxon>
        <taxon>Alphaproteobacteria</taxon>
        <taxon>Hyphomicrobiales</taxon>
        <taxon>Rhizobiaceae</taxon>
        <taxon>Sinorhizobium/Ensifer group</taxon>
        <taxon>Ensifer</taxon>
    </lineage>
</organism>
<dbReference type="EMBL" id="CP098809">
    <property type="protein sequence ID" value="USJ27905.1"/>
    <property type="molecule type" value="Genomic_DNA"/>
</dbReference>
<evidence type="ECO:0000313" key="2">
    <source>
        <dbReference type="EMBL" id="USJ27905.1"/>
    </source>
</evidence>
<keyword evidence="2" id="KW-0614">Plasmid</keyword>
<dbReference type="AlphaFoldDB" id="A0A9Q8YGW1"/>
<dbReference type="InterPro" id="IPR010385">
    <property type="entry name" value="DUF982"/>
</dbReference>
<proteinExistence type="predicted"/>
<evidence type="ECO:0000313" key="3">
    <source>
        <dbReference type="Proteomes" id="UP001055460"/>
    </source>
</evidence>
<sequence length="100" mass="11000">MAEDRWEREERYGRDLEKAKQPAPWNESVVISLPNADHEVLVGSASEAVAVLRNSWSGSRSGPAYQAALTTCLEAMNGHLPGYMARLAFEEAAREAGVLR</sequence>
<name>A0A9Q8YGW1_ENSAD</name>
<reference evidence="2" key="1">
    <citation type="submission" date="2022-06" db="EMBL/GenBank/DDBJ databases">
        <title>Physiological and biochemical characterization and genomic elucidation of a strain of the genus Ensifer adhaerens M8 that combines arsenic oxidation and chromium reduction.</title>
        <authorList>
            <person name="Li X."/>
            <person name="Yu c."/>
        </authorList>
    </citation>
    <scope>NUCLEOTIDE SEQUENCE</scope>
    <source>
        <strain evidence="2">M8</strain>
        <plasmid evidence="2">pB</plasmid>
    </source>
</reference>
<dbReference type="Pfam" id="PF06169">
    <property type="entry name" value="DUF982"/>
    <property type="match status" value="1"/>
</dbReference>
<geneLocation type="plasmid" evidence="2 3">
    <name>pB</name>
</geneLocation>
<dbReference type="Proteomes" id="UP001055460">
    <property type="component" value="Plasmid pB"/>
</dbReference>
<feature type="compositionally biased region" description="Basic and acidic residues" evidence="1">
    <location>
        <begin position="1"/>
        <end position="20"/>
    </location>
</feature>
<gene>
    <name evidence="2" type="ORF">NE863_28935</name>
</gene>
<dbReference type="Gene3D" id="6.10.250.730">
    <property type="match status" value="1"/>
</dbReference>
<feature type="region of interest" description="Disordered" evidence="1">
    <location>
        <begin position="1"/>
        <end position="24"/>
    </location>
</feature>
<dbReference type="RefSeq" id="WP_082571683.1">
    <property type="nucleotide sequence ID" value="NZ_CP098809.1"/>
</dbReference>
<protein>
    <submittedName>
        <fullName evidence="2">DUF982 domain-containing protein</fullName>
    </submittedName>
</protein>
<evidence type="ECO:0000256" key="1">
    <source>
        <dbReference type="SAM" id="MobiDB-lite"/>
    </source>
</evidence>
<accession>A0A9Q8YGW1</accession>